<dbReference type="Proteomes" id="UP000559962">
    <property type="component" value="Unassembled WGS sequence"/>
</dbReference>
<feature type="transmembrane region" description="Helical" evidence="1">
    <location>
        <begin position="163"/>
        <end position="182"/>
    </location>
</feature>
<evidence type="ECO:0000313" key="2">
    <source>
        <dbReference type="EMBL" id="NLH35330.1"/>
    </source>
</evidence>
<feature type="transmembrane region" description="Helical" evidence="1">
    <location>
        <begin position="113"/>
        <end position="133"/>
    </location>
</feature>
<evidence type="ECO:0000256" key="1">
    <source>
        <dbReference type="SAM" id="Phobius"/>
    </source>
</evidence>
<feature type="transmembrane region" description="Helical" evidence="1">
    <location>
        <begin position="85"/>
        <end position="107"/>
    </location>
</feature>
<protein>
    <submittedName>
        <fullName evidence="2">Uncharacterized protein</fullName>
    </submittedName>
</protein>
<sequence>MYKQAKLSNSQLVYFVLFGLTLNAFGMGMTVATNLGSAMWTASSVNLSVWLSLPLTVVLILLGACQIIVNGLISGSWELPKIIGNIFVVLFFGSFVGLFTHLFLAIGIAQLSIGWRILVTIVGIVFVGSGISISQRVNLVLHPWDELTHLLRFKYFKGKAHQAQLAAFAIPCIITLMVWLVTRQLYAVNIGTVISFFCQGKLIGWADIHVYQALTHRLPLLDSLHHDES</sequence>
<accession>A0A847J443</accession>
<dbReference type="Pfam" id="PF19700">
    <property type="entry name" value="DUF6198"/>
    <property type="match status" value="1"/>
</dbReference>
<comment type="caution">
    <text evidence="2">The sequence shown here is derived from an EMBL/GenBank/DDBJ whole genome shotgun (WGS) entry which is preliminary data.</text>
</comment>
<dbReference type="InterPro" id="IPR038750">
    <property type="entry name" value="YczE/YyaS-like"/>
</dbReference>
<keyword evidence="1" id="KW-1133">Transmembrane helix</keyword>
<feature type="transmembrane region" description="Helical" evidence="1">
    <location>
        <begin position="47"/>
        <end position="73"/>
    </location>
</feature>
<keyword evidence="1" id="KW-0812">Transmembrane</keyword>
<proteinExistence type="predicted"/>
<reference evidence="2 3" key="1">
    <citation type="journal article" date="2020" name="Biotechnol. Biofuels">
        <title>New insights from the biogas microbiome by comprehensive genome-resolved metagenomics of nearly 1600 species originating from multiple anaerobic digesters.</title>
        <authorList>
            <person name="Campanaro S."/>
            <person name="Treu L."/>
            <person name="Rodriguez-R L.M."/>
            <person name="Kovalovszki A."/>
            <person name="Ziels R.M."/>
            <person name="Maus I."/>
            <person name="Zhu X."/>
            <person name="Kougias P.G."/>
            <person name="Basile A."/>
            <person name="Luo G."/>
            <person name="Schluter A."/>
            <person name="Konstantinidis K.T."/>
            <person name="Angelidaki I."/>
        </authorList>
    </citation>
    <scope>NUCLEOTIDE SEQUENCE [LARGE SCALE GENOMIC DNA]</scope>
    <source>
        <strain evidence="2">AS27yjCOA_61</strain>
    </source>
</reference>
<gene>
    <name evidence="2" type="ORF">GX453_04805</name>
</gene>
<feature type="transmembrane region" description="Helical" evidence="1">
    <location>
        <begin position="12"/>
        <end position="35"/>
    </location>
</feature>
<dbReference type="EMBL" id="JAAYVO010000059">
    <property type="protein sequence ID" value="NLH35330.1"/>
    <property type="molecule type" value="Genomic_DNA"/>
</dbReference>
<name>A0A847J443_9LACT</name>
<keyword evidence="1" id="KW-0472">Membrane</keyword>
<evidence type="ECO:0000313" key="3">
    <source>
        <dbReference type="Proteomes" id="UP000559962"/>
    </source>
</evidence>
<dbReference type="AlphaFoldDB" id="A0A847J443"/>
<organism evidence="2 3">
    <name type="scientific">Pseudolactococcus chungangensis</name>
    <dbReference type="NCBI Taxonomy" id="451457"/>
    <lineage>
        <taxon>Bacteria</taxon>
        <taxon>Bacillati</taxon>
        <taxon>Bacillota</taxon>
        <taxon>Bacilli</taxon>
        <taxon>Lactobacillales</taxon>
        <taxon>Streptococcaceae</taxon>
        <taxon>Pseudolactococcus</taxon>
    </lineage>
</organism>